<dbReference type="GO" id="GO:0004252">
    <property type="term" value="F:serine-type endopeptidase activity"/>
    <property type="evidence" value="ECO:0007669"/>
    <property type="project" value="InterPro"/>
</dbReference>
<dbReference type="SUPFAM" id="SSF49785">
    <property type="entry name" value="Galactose-binding domain-like"/>
    <property type="match status" value="1"/>
</dbReference>
<evidence type="ECO:0000256" key="2">
    <source>
        <dbReference type="ARBA" id="ARBA00022801"/>
    </source>
</evidence>
<protein>
    <recommendedName>
        <fullName evidence="4">P/Homo B domain-containing protein</fullName>
    </recommendedName>
</protein>
<evidence type="ECO:0000256" key="1">
    <source>
        <dbReference type="ARBA" id="ARBA00022670"/>
    </source>
</evidence>
<dbReference type="PANTHER" id="PTHR42884:SF13">
    <property type="entry name" value="NEUROENDOCRINE CONVERTASE 2"/>
    <property type="match status" value="1"/>
</dbReference>
<organism evidence="5 6">
    <name type="scientific">Rotaria socialis</name>
    <dbReference type="NCBI Taxonomy" id="392032"/>
    <lineage>
        <taxon>Eukaryota</taxon>
        <taxon>Metazoa</taxon>
        <taxon>Spiralia</taxon>
        <taxon>Gnathifera</taxon>
        <taxon>Rotifera</taxon>
        <taxon>Eurotatoria</taxon>
        <taxon>Bdelloidea</taxon>
        <taxon>Philodinida</taxon>
        <taxon>Philodinidae</taxon>
        <taxon>Rotaria</taxon>
    </lineage>
</organism>
<gene>
    <name evidence="5" type="ORF">UJA718_LOCUS16748</name>
</gene>
<dbReference type="GO" id="GO:0043005">
    <property type="term" value="C:neuron projection"/>
    <property type="evidence" value="ECO:0007669"/>
    <property type="project" value="TreeGrafter"/>
</dbReference>
<evidence type="ECO:0000313" key="5">
    <source>
        <dbReference type="EMBL" id="CAF4365706.1"/>
    </source>
</evidence>
<sequence length="198" mass="22956">SLLFLTRPIPEKGTLKLTINTDACKNTKDEVNYLEHVQAFITLRSSRRGNTIVFLTSPLGTRRRPLDDDSTKGFYKWPFMTTHAWAERAQGTWTLEVRFDDEDNSNAPLSKQQNRAKYDKEQSETLTTGDFFEWSLVLHGTKIAPYIDQLPLEHHGNRSKLFIAKQIHLNNFQDKAKYVKLLKQDNQKRLGSDDEIVM</sequence>
<dbReference type="PROSITE" id="PS51829">
    <property type="entry name" value="P_HOMO_B"/>
    <property type="match status" value="1"/>
</dbReference>
<dbReference type="PANTHER" id="PTHR42884">
    <property type="entry name" value="PROPROTEIN CONVERTASE SUBTILISIN/KEXIN-RELATED"/>
    <property type="match status" value="1"/>
</dbReference>
<evidence type="ECO:0000259" key="4">
    <source>
        <dbReference type="PROSITE" id="PS51829"/>
    </source>
</evidence>
<dbReference type="EMBL" id="CAJOBP010002629">
    <property type="protein sequence ID" value="CAF4365706.1"/>
    <property type="molecule type" value="Genomic_DNA"/>
</dbReference>
<dbReference type="Gene3D" id="2.60.120.260">
    <property type="entry name" value="Galactose-binding domain-like"/>
    <property type="match status" value="1"/>
</dbReference>
<dbReference type="InterPro" id="IPR008979">
    <property type="entry name" value="Galactose-bd-like_sf"/>
</dbReference>
<proteinExistence type="predicted"/>
<keyword evidence="6" id="KW-1185">Reference proteome</keyword>
<dbReference type="GO" id="GO:0005615">
    <property type="term" value="C:extracellular space"/>
    <property type="evidence" value="ECO:0007669"/>
    <property type="project" value="TreeGrafter"/>
</dbReference>
<dbReference type="GO" id="GO:0016486">
    <property type="term" value="P:peptide hormone processing"/>
    <property type="evidence" value="ECO:0007669"/>
    <property type="project" value="TreeGrafter"/>
</dbReference>
<dbReference type="InterPro" id="IPR002884">
    <property type="entry name" value="P_dom"/>
</dbReference>
<feature type="domain" description="P/Homo B" evidence="4">
    <location>
        <begin position="1"/>
        <end position="144"/>
    </location>
</feature>
<evidence type="ECO:0000256" key="3">
    <source>
        <dbReference type="ARBA" id="ARBA00022825"/>
    </source>
</evidence>
<evidence type="ECO:0000313" key="6">
    <source>
        <dbReference type="Proteomes" id="UP000663873"/>
    </source>
</evidence>
<dbReference type="GO" id="GO:0016020">
    <property type="term" value="C:membrane"/>
    <property type="evidence" value="ECO:0007669"/>
    <property type="project" value="TreeGrafter"/>
</dbReference>
<keyword evidence="1" id="KW-0645">Protease</keyword>
<comment type="caution">
    <text evidence="5">The sequence shown here is derived from an EMBL/GenBank/DDBJ whole genome shotgun (WGS) entry which is preliminary data.</text>
</comment>
<dbReference type="Pfam" id="PF01483">
    <property type="entry name" value="P_proprotein"/>
    <property type="match status" value="1"/>
</dbReference>
<name>A0A820M092_9BILA</name>
<dbReference type="AlphaFoldDB" id="A0A820M092"/>
<feature type="non-terminal residue" evidence="5">
    <location>
        <position position="198"/>
    </location>
</feature>
<reference evidence="5" key="1">
    <citation type="submission" date="2021-02" db="EMBL/GenBank/DDBJ databases">
        <authorList>
            <person name="Nowell W R."/>
        </authorList>
    </citation>
    <scope>NUCLEOTIDE SEQUENCE</scope>
</reference>
<accession>A0A820M092</accession>
<keyword evidence="2" id="KW-0378">Hydrolase</keyword>
<dbReference type="Proteomes" id="UP000663873">
    <property type="component" value="Unassembled WGS sequence"/>
</dbReference>
<keyword evidence="3" id="KW-0720">Serine protease</keyword>